<accession>A0AAU7CBW6</accession>
<proteinExistence type="predicted"/>
<gene>
    <name evidence="1" type="ORF">V5E97_32335</name>
</gene>
<reference evidence="1" key="1">
    <citation type="submission" date="2024-05" db="EMBL/GenBank/DDBJ databases">
        <title>Planctomycetes of the genus Singulisphaera possess chitinolytic capabilities.</title>
        <authorList>
            <person name="Ivanova A."/>
        </authorList>
    </citation>
    <scope>NUCLEOTIDE SEQUENCE</scope>
    <source>
        <strain evidence="1">Ch08T</strain>
    </source>
</reference>
<name>A0AAU7CBW6_9BACT</name>
<organism evidence="1">
    <name type="scientific">Singulisphaera sp. Ch08</name>
    <dbReference type="NCBI Taxonomy" id="3120278"/>
    <lineage>
        <taxon>Bacteria</taxon>
        <taxon>Pseudomonadati</taxon>
        <taxon>Planctomycetota</taxon>
        <taxon>Planctomycetia</taxon>
        <taxon>Isosphaerales</taxon>
        <taxon>Isosphaeraceae</taxon>
        <taxon>Singulisphaera</taxon>
    </lineage>
</organism>
<dbReference type="AlphaFoldDB" id="A0AAU7CBW6"/>
<protein>
    <submittedName>
        <fullName evidence="1">PilZ domain-containing protein</fullName>
    </submittedName>
</protein>
<evidence type="ECO:0000313" key="1">
    <source>
        <dbReference type="EMBL" id="XBH02962.1"/>
    </source>
</evidence>
<dbReference type="EMBL" id="CP155447">
    <property type="protein sequence ID" value="XBH02962.1"/>
    <property type="molecule type" value="Genomic_DNA"/>
</dbReference>
<dbReference type="RefSeq" id="WP_406695703.1">
    <property type="nucleotide sequence ID" value="NZ_CP155447.1"/>
</dbReference>
<sequence>MSDDSDRLKFQWIGEKSIRFDLPPQDDEPERAQKGLLDLFRAWIAQTTQDRRVMPRHKTRPCEVWLGWKQGEDTFFANSARMVDISRGGAQLLVVAPPREASKVWICLGEPDPGECLEATVLEVRRARQNVSTVRLAFSEPCPHHFFEAAVCILSPSDTPSASLLEAGGEEG</sequence>